<keyword evidence="2" id="KW-1185">Reference proteome</keyword>
<sequence length="180" mass="18004">MLTRVAHVDHHAVGVGEGEDAEVGAFVADAEVEAVGTAGLFLVVDVGDGDSGRFDFRCLSPDAVVGDARGSADDGDAEDVSPDDLGLDAGVAQPCALLIGGMEPGLSARSVGVGVLGDEPIEAVVLSDPDVGKLETAIAVLLDPAGEVVGEELVGGSRVSDVVHRFGIGESALATWGLFG</sequence>
<evidence type="ECO:0000313" key="1">
    <source>
        <dbReference type="EMBL" id="SEE83148.1"/>
    </source>
</evidence>
<name>A0A1H5M3S9_9MICO</name>
<reference evidence="2" key="1">
    <citation type="submission" date="2016-10" db="EMBL/GenBank/DDBJ databases">
        <authorList>
            <person name="Varghese N."/>
            <person name="Submissions S."/>
        </authorList>
    </citation>
    <scope>NUCLEOTIDE SEQUENCE [LARGE SCALE GENOMIC DNA]</scope>
    <source>
        <strain evidence="2">DSM 21368</strain>
    </source>
</reference>
<organism evidence="1 2">
    <name type="scientific">Ruania alba</name>
    <dbReference type="NCBI Taxonomy" id="648782"/>
    <lineage>
        <taxon>Bacteria</taxon>
        <taxon>Bacillati</taxon>
        <taxon>Actinomycetota</taxon>
        <taxon>Actinomycetes</taxon>
        <taxon>Micrococcales</taxon>
        <taxon>Ruaniaceae</taxon>
        <taxon>Ruania</taxon>
    </lineage>
</organism>
<gene>
    <name evidence="1" type="ORF">SAMN04488554_3098</name>
</gene>
<proteinExistence type="predicted"/>
<dbReference type="AlphaFoldDB" id="A0A1H5M3S9"/>
<evidence type="ECO:0000313" key="2">
    <source>
        <dbReference type="Proteomes" id="UP000199220"/>
    </source>
</evidence>
<protein>
    <submittedName>
        <fullName evidence="1">Uncharacterized protein</fullName>
    </submittedName>
</protein>
<dbReference type="Proteomes" id="UP000199220">
    <property type="component" value="Unassembled WGS sequence"/>
</dbReference>
<accession>A0A1H5M3S9</accession>
<dbReference type="EMBL" id="FNTX01000002">
    <property type="protein sequence ID" value="SEE83148.1"/>
    <property type="molecule type" value="Genomic_DNA"/>
</dbReference>